<sequence>MKNKLFISGLFFILYLTSSCSTDAYYEFPEEKNVEFTTPSDNTIPFDIKVPSDVKTSSSATMKEEVYEVNVIMSDSTFVPPTNNGETPSDGEPSNPKPPRNG</sequence>
<dbReference type="EMBL" id="VEVQ02000005">
    <property type="protein sequence ID" value="NHN25928.1"/>
    <property type="molecule type" value="Genomic_DNA"/>
</dbReference>
<reference evidence="3 4" key="3">
    <citation type="submission" date="2020-02" db="EMBL/GenBank/DDBJ databases">
        <title>Flavobacterium profundi sp. nov., isolated from a deep-sea seamount.</title>
        <authorList>
            <person name="Zhang D.-C."/>
        </authorList>
    </citation>
    <scope>NUCLEOTIDE SEQUENCE [LARGE SCALE GENOMIC DNA]</scope>
    <source>
        <strain evidence="3 4">EC11</strain>
    </source>
</reference>
<protein>
    <recommendedName>
        <fullName evidence="5">DUF1735 domain-containing protein</fullName>
    </recommendedName>
</protein>
<evidence type="ECO:0000256" key="1">
    <source>
        <dbReference type="SAM" id="MobiDB-lite"/>
    </source>
</evidence>
<evidence type="ECO:0008006" key="5">
    <source>
        <dbReference type="Google" id="ProtNLM"/>
    </source>
</evidence>
<feature type="region of interest" description="Disordered" evidence="1">
    <location>
        <begin position="74"/>
        <end position="102"/>
    </location>
</feature>
<evidence type="ECO:0000313" key="4">
    <source>
        <dbReference type="Proteomes" id="UP000817854"/>
    </source>
</evidence>
<evidence type="ECO:0000256" key="2">
    <source>
        <dbReference type="SAM" id="SignalP"/>
    </source>
</evidence>
<keyword evidence="4" id="KW-1185">Reference proteome</keyword>
<dbReference type="Proteomes" id="UP000817854">
    <property type="component" value="Unassembled WGS sequence"/>
</dbReference>
<reference evidence="4" key="1">
    <citation type="submission" date="2019-05" db="EMBL/GenBank/DDBJ databases">
        <title>Flavobacterium profundi sp. nov., isolated from a deep-sea seamount.</title>
        <authorList>
            <person name="Zhang D.-C."/>
        </authorList>
    </citation>
    <scope>NUCLEOTIDE SEQUENCE [LARGE SCALE GENOMIC DNA]</scope>
    <source>
        <strain evidence="4">EC11</strain>
    </source>
</reference>
<feature type="signal peptide" evidence="2">
    <location>
        <begin position="1"/>
        <end position="24"/>
    </location>
</feature>
<feature type="chain" id="PRO_5045813924" description="DUF1735 domain-containing protein" evidence="2">
    <location>
        <begin position="25"/>
        <end position="102"/>
    </location>
</feature>
<gene>
    <name evidence="3" type="ORF">FIA58_009600</name>
</gene>
<keyword evidence="2" id="KW-0732">Signal</keyword>
<comment type="caution">
    <text evidence="3">The sequence shown here is derived from an EMBL/GenBank/DDBJ whole genome shotgun (WGS) entry which is preliminary data.</text>
</comment>
<reference evidence="3 4" key="2">
    <citation type="submission" date="2019-05" db="EMBL/GenBank/DDBJ databases">
        <authorList>
            <person name="Lianzixin W."/>
        </authorList>
    </citation>
    <scope>NUCLEOTIDE SEQUENCE [LARGE SCALE GENOMIC DNA]</scope>
    <source>
        <strain evidence="3 4">EC11</strain>
    </source>
</reference>
<organism evidence="3 4">
    <name type="scientific">Flavobacterium jejuense</name>
    <dbReference type="NCBI Taxonomy" id="1544455"/>
    <lineage>
        <taxon>Bacteria</taxon>
        <taxon>Pseudomonadati</taxon>
        <taxon>Bacteroidota</taxon>
        <taxon>Flavobacteriia</taxon>
        <taxon>Flavobacteriales</taxon>
        <taxon>Flavobacteriaceae</taxon>
        <taxon>Flavobacterium</taxon>
    </lineage>
</organism>
<feature type="compositionally biased region" description="Polar residues" evidence="1">
    <location>
        <begin position="74"/>
        <end position="87"/>
    </location>
</feature>
<dbReference type="PROSITE" id="PS51257">
    <property type="entry name" value="PROKAR_LIPOPROTEIN"/>
    <property type="match status" value="1"/>
</dbReference>
<dbReference type="RefSeq" id="WP_140962265.1">
    <property type="nucleotide sequence ID" value="NZ_VEVQ02000005.1"/>
</dbReference>
<name>A0ABX0IQF4_9FLAO</name>
<evidence type="ECO:0000313" key="3">
    <source>
        <dbReference type="EMBL" id="NHN25928.1"/>
    </source>
</evidence>
<accession>A0ABX0IQF4</accession>
<proteinExistence type="predicted"/>